<name>G4TD20_SERID</name>
<dbReference type="Proteomes" id="UP000007148">
    <property type="component" value="Unassembled WGS sequence"/>
</dbReference>
<evidence type="ECO:0000313" key="2">
    <source>
        <dbReference type="Proteomes" id="UP000007148"/>
    </source>
</evidence>
<keyword evidence="2" id="KW-1185">Reference proteome</keyword>
<comment type="caution">
    <text evidence="1">The sequence shown here is derived from an EMBL/GenBank/DDBJ whole genome shotgun (WGS) entry which is preliminary data.</text>
</comment>
<gene>
    <name evidence="1" type="ORF">PIIN_03113</name>
</gene>
<accession>G4TD20</accession>
<dbReference type="EMBL" id="CAFZ01000050">
    <property type="protein sequence ID" value="CCA69213.1"/>
    <property type="molecule type" value="Genomic_DNA"/>
</dbReference>
<proteinExistence type="predicted"/>
<protein>
    <submittedName>
        <fullName evidence="1">Uncharacterized protein</fullName>
    </submittedName>
</protein>
<reference evidence="1 2" key="1">
    <citation type="journal article" date="2011" name="PLoS Pathog.">
        <title>Endophytic Life Strategies Decoded by Genome and Transcriptome Analyses of the Mutualistic Root Symbiont Piriformospora indica.</title>
        <authorList>
            <person name="Zuccaro A."/>
            <person name="Lahrmann U."/>
            <person name="Guldener U."/>
            <person name="Langen G."/>
            <person name="Pfiffi S."/>
            <person name="Biedenkopf D."/>
            <person name="Wong P."/>
            <person name="Samans B."/>
            <person name="Grimm C."/>
            <person name="Basiewicz M."/>
            <person name="Murat C."/>
            <person name="Martin F."/>
            <person name="Kogel K.H."/>
        </authorList>
    </citation>
    <scope>NUCLEOTIDE SEQUENCE [LARGE SCALE GENOMIC DNA]</scope>
    <source>
        <strain evidence="1 2">DSM 11827</strain>
    </source>
</reference>
<dbReference type="HOGENOM" id="CLU_2184980_0_0_1"/>
<dbReference type="AlphaFoldDB" id="G4TD20"/>
<dbReference type="InParanoid" id="G4TD20"/>
<organism evidence="1 2">
    <name type="scientific">Serendipita indica (strain DSM 11827)</name>
    <name type="common">Root endophyte fungus</name>
    <name type="synonym">Piriformospora indica</name>
    <dbReference type="NCBI Taxonomy" id="1109443"/>
    <lineage>
        <taxon>Eukaryota</taxon>
        <taxon>Fungi</taxon>
        <taxon>Dikarya</taxon>
        <taxon>Basidiomycota</taxon>
        <taxon>Agaricomycotina</taxon>
        <taxon>Agaricomycetes</taxon>
        <taxon>Sebacinales</taxon>
        <taxon>Serendipitaceae</taxon>
        <taxon>Serendipita</taxon>
    </lineage>
</organism>
<evidence type="ECO:0000313" key="1">
    <source>
        <dbReference type="EMBL" id="CCA69213.1"/>
    </source>
</evidence>
<sequence length="109" mass="12292">MPVGRWYGLFSSATKMLIKLPGSVEHSGNRGRKDDFVYKKEEDPFWKEGNLLAGYPRKSGGIEPHGPGPAAWRYDLSAMTRGENSLKTDTNDSDWVHYGEMRTSGRKID</sequence>